<organism evidence="2 3">
    <name type="scientific">Novilysobacter erysipheiresistens</name>
    <dbReference type="NCBI Taxonomy" id="1749332"/>
    <lineage>
        <taxon>Bacteria</taxon>
        <taxon>Pseudomonadati</taxon>
        <taxon>Pseudomonadota</taxon>
        <taxon>Gammaproteobacteria</taxon>
        <taxon>Lysobacterales</taxon>
        <taxon>Lysobacteraceae</taxon>
        <taxon>Novilysobacter</taxon>
    </lineage>
</organism>
<accession>A0ABU7YUN5</accession>
<name>A0ABU7YUN5_9GAMM</name>
<reference evidence="2 3" key="1">
    <citation type="journal article" date="2016" name="Int. J. Syst. Evol. Microbiol.">
        <title>Lysobacter erysipheiresistens sp. nov., an antagonist of powdery mildew, isolated from tobacco-cultivated soil.</title>
        <authorList>
            <person name="Xie B."/>
            <person name="Li T."/>
            <person name="Lin X."/>
            <person name="Wang C.J."/>
            <person name="Chen Y.J."/>
            <person name="Liu W.J."/>
            <person name="Zhao Z.W."/>
        </authorList>
    </citation>
    <scope>NUCLEOTIDE SEQUENCE [LARGE SCALE GENOMIC DNA]</scope>
    <source>
        <strain evidence="2 3">RS-LYSO-3</strain>
    </source>
</reference>
<protein>
    <recommendedName>
        <fullName evidence="4">HEAT repeat domain-containing protein</fullName>
    </recommendedName>
</protein>
<proteinExistence type="predicted"/>
<keyword evidence="3" id="KW-1185">Reference proteome</keyword>
<evidence type="ECO:0000313" key="2">
    <source>
        <dbReference type="EMBL" id="MEG3182493.1"/>
    </source>
</evidence>
<evidence type="ECO:0008006" key="4">
    <source>
        <dbReference type="Google" id="ProtNLM"/>
    </source>
</evidence>
<evidence type="ECO:0000256" key="1">
    <source>
        <dbReference type="SAM" id="MobiDB-lite"/>
    </source>
</evidence>
<dbReference type="Proteomes" id="UP001355056">
    <property type="component" value="Unassembled WGS sequence"/>
</dbReference>
<dbReference type="EMBL" id="JAXGFP010000001">
    <property type="protein sequence ID" value="MEG3182493.1"/>
    <property type="molecule type" value="Genomic_DNA"/>
</dbReference>
<feature type="region of interest" description="Disordered" evidence="1">
    <location>
        <begin position="160"/>
        <end position="183"/>
    </location>
</feature>
<evidence type="ECO:0000313" key="3">
    <source>
        <dbReference type="Proteomes" id="UP001355056"/>
    </source>
</evidence>
<sequence length="183" mass="20568">MKAIVDESLPGVMGSLAEGGPVDEGEKTTDWQGLHPTMNRLAEDRPALVEFDRDARAWCIDHLPESAAARALQKLIRHSSPKVRLAALDSLWDDPKIPGVIESRPTPSRDLSTAEFMAQFDSDVAELMHDKGMTRLEAETEFFWLYAEMQTNITRCPERSKNAAQEKLNKAKDAAYHRAYRNS</sequence>
<feature type="region of interest" description="Disordered" evidence="1">
    <location>
        <begin position="1"/>
        <end position="32"/>
    </location>
</feature>
<feature type="compositionally biased region" description="Basic and acidic residues" evidence="1">
    <location>
        <begin position="167"/>
        <end position="176"/>
    </location>
</feature>
<dbReference type="RefSeq" id="WP_332613684.1">
    <property type="nucleotide sequence ID" value="NZ_JAXGFP010000001.1"/>
</dbReference>
<comment type="caution">
    <text evidence="2">The sequence shown here is derived from an EMBL/GenBank/DDBJ whole genome shotgun (WGS) entry which is preliminary data.</text>
</comment>
<gene>
    <name evidence="2" type="ORF">SNE34_00500</name>
</gene>